<evidence type="ECO:0000313" key="4">
    <source>
        <dbReference type="EMBL" id="MBS8121761.1"/>
    </source>
</evidence>
<dbReference type="PANTHER" id="PTHR42908:SF8">
    <property type="entry name" value="TR-TYPE G DOMAIN-CONTAINING PROTEIN"/>
    <property type="match status" value="1"/>
</dbReference>
<dbReference type="CDD" id="cd01891">
    <property type="entry name" value="TypA_BipA"/>
    <property type="match status" value="1"/>
</dbReference>
<dbReference type="SUPFAM" id="SSF52540">
    <property type="entry name" value="P-loop containing nucleoside triphosphate hydrolases"/>
    <property type="match status" value="1"/>
</dbReference>
<sequence>METIRNIAIIAHVDHGKTSLVDAFLKQSGTLKHMEEICVMDSNDQEKERGITIYAKNTSVNYNGNIINIIDTPGHADFGSEVERVLRMVDSVMLVVDAYEGPMPQTKFVLKKSLEIGLKPIVVLNKIDKPAARPERVIDQLFDLFVELGADNEQLDFPVLYSIAKYGIGKKELEDESDNIIPLFEAILDLVPVAKDNSDKPLRLQITNLDYDNHLGRLGIGRIYDGTVKKGQQVVIKNSFGESRNGKITKIFNSLGLAKIEQQEGKCGDIVTIAGISDIFVGETVGVGDFEPFEEIKVEPPTLTMEFWVNDSPFAGREGKYVTSRQIAERLTKELETNVGLKVDFSNNNRFIVSGRGELHLGVLIEDMRREGYELQVSSPQVIMKKDENGKKQEPIELLITIVSDDLAGTIIEKVSNRKGQMVNMVSENGITNIEFEIPTRGLLGFRAEFILLTKGEGIMYSSFSHFGEYKGEIAKRNNGSLISSENGETMKFSIWKLQERGTIFVKPGTKIYEGMIVGESSRPGDLVVNMTKNKQLTNVRASGSDDAMTITPINELSLEDAMGYIGPDEFVEVTPESIRLRKKYLKETDRKRFSK</sequence>
<dbReference type="InterPro" id="IPR035651">
    <property type="entry name" value="BipA_V"/>
</dbReference>
<dbReference type="InterPro" id="IPR000795">
    <property type="entry name" value="T_Tr_GTP-bd_dom"/>
</dbReference>
<dbReference type="EMBL" id="JAEDAM010000014">
    <property type="protein sequence ID" value="MBS8121761.1"/>
    <property type="molecule type" value="Genomic_DNA"/>
</dbReference>
<keyword evidence="1 2" id="KW-0342">GTP-binding</keyword>
<dbReference type="InterPro" id="IPR047041">
    <property type="entry name" value="BipA_GTP-bd_dom"/>
</dbReference>
<keyword evidence="2" id="KW-0547">Nucleotide-binding</keyword>
<evidence type="ECO:0000256" key="2">
    <source>
        <dbReference type="HAMAP-Rule" id="MF_00849"/>
    </source>
</evidence>
<keyword evidence="2" id="KW-0690">Ribosome biogenesis</keyword>
<dbReference type="InterPro" id="IPR027417">
    <property type="entry name" value="P-loop_NTPase"/>
</dbReference>
<comment type="caution">
    <text evidence="4">The sequence shown here is derived from an EMBL/GenBank/DDBJ whole genome shotgun (WGS) entry which is preliminary data.</text>
</comment>
<dbReference type="Pfam" id="PF21018">
    <property type="entry name" value="BipA_C"/>
    <property type="match status" value="1"/>
</dbReference>
<dbReference type="InterPro" id="IPR031157">
    <property type="entry name" value="G_TR_CS"/>
</dbReference>
<keyword evidence="5" id="KW-1185">Reference proteome</keyword>
<evidence type="ECO:0000259" key="3">
    <source>
        <dbReference type="PROSITE" id="PS51722"/>
    </source>
</evidence>
<dbReference type="RefSeq" id="WP_213348609.1">
    <property type="nucleotide sequence ID" value="NZ_JAEDAM010000014.1"/>
</dbReference>
<comment type="subunit">
    <text evidence="2">Monomer.</text>
</comment>
<accession>A0ABS5QM20</accession>
<dbReference type="HAMAP" id="MF_00849">
    <property type="entry name" value="BipA"/>
    <property type="match status" value="1"/>
</dbReference>
<dbReference type="InterPro" id="IPR035647">
    <property type="entry name" value="EFG_III/V"/>
</dbReference>
<keyword evidence="2" id="KW-0820">tRNA-binding</keyword>
<comment type="catalytic activity">
    <reaction evidence="2">
        <text>GTP + H2O = GDP + phosphate + H(+)</text>
        <dbReference type="Rhea" id="RHEA:19669"/>
        <dbReference type="ChEBI" id="CHEBI:15377"/>
        <dbReference type="ChEBI" id="CHEBI:15378"/>
        <dbReference type="ChEBI" id="CHEBI:37565"/>
        <dbReference type="ChEBI" id="CHEBI:43474"/>
        <dbReference type="ChEBI" id="CHEBI:58189"/>
    </reaction>
</comment>
<dbReference type="InterPro" id="IPR042116">
    <property type="entry name" value="TypA/BipA_C"/>
</dbReference>
<dbReference type="Proteomes" id="UP000680365">
    <property type="component" value="Unassembled WGS sequence"/>
</dbReference>
<dbReference type="PROSITE" id="PS51722">
    <property type="entry name" value="G_TR_2"/>
    <property type="match status" value="1"/>
</dbReference>
<dbReference type="Pfam" id="PF03144">
    <property type="entry name" value="GTP_EFTU_D2"/>
    <property type="match status" value="1"/>
</dbReference>
<keyword evidence="2" id="KW-0378">Hydrolase</keyword>
<dbReference type="PROSITE" id="PS00301">
    <property type="entry name" value="G_TR_1"/>
    <property type="match status" value="1"/>
</dbReference>
<feature type="binding site" evidence="2">
    <location>
        <begin position="125"/>
        <end position="128"/>
    </location>
    <ligand>
        <name>GTP</name>
        <dbReference type="ChEBI" id="CHEBI:37565"/>
    </ligand>
</feature>
<comment type="function">
    <text evidence="2">A 50S ribosomal subunit assembly protein with GTPase activity, required for 50S subunit assembly at low temperatures, may also play a role in translation. Binds GTP and analogs. Binds the 70S ribosome between the 30S and 50S subunits, in a similar position as ribosome-bound EF-G; it contacts a number of ribosomal proteins, both rRNAs and the A-site tRNA.</text>
</comment>
<evidence type="ECO:0000313" key="5">
    <source>
        <dbReference type="Proteomes" id="UP000680365"/>
    </source>
</evidence>
<dbReference type="InterPro" id="IPR005225">
    <property type="entry name" value="Small_GTP-bd"/>
</dbReference>
<keyword evidence="2" id="KW-0699">rRNA-binding</keyword>
<dbReference type="CDD" id="cd03710">
    <property type="entry name" value="BipA_TypA_C"/>
    <property type="match status" value="1"/>
</dbReference>
<protein>
    <recommendedName>
        <fullName evidence="2">Large ribosomal subunit assembly factor BipA</fullName>
        <ecNumber evidence="2">3.6.5.-</ecNumber>
    </recommendedName>
    <alternativeName>
        <fullName evidence="2">GTP-binding protein BipA</fullName>
    </alternativeName>
</protein>
<dbReference type="Gene3D" id="3.30.70.870">
    <property type="entry name" value="Elongation Factor G (Translational Gtpase), domain 3"/>
    <property type="match status" value="1"/>
</dbReference>
<dbReference type="Gene3D" id="3.40.50.300">
    <property type="entry name" value="P-loop containing nucleotide triphosphate hydrolases"/>
    <property type="match status" value="1"/>
</dbReference>
<organism evidence="4 5">
    <name type="scientific">Candidatus Vampirococcus lugosii</name>
    <dbReference type="NCBI Taxonomy" id="2789015"/>
    <lineage>
        <taxon>Bacteria</taxon>
        <taxon>Candidatus Absconditibacteriota</taxon>
        <taxon>Vampirococcus</taxon>
    </lineage>
</organism>
<dbReference type="InterPro" id="IPR047043">
    <property type="entry name" value="BipA_III"/>
</dbReference>
<evidence type="ECO:0000256" key="1">
    <source>
        <dbReference type="ARBA" id="ARBA00023134"/>
    </source>
</evidence>
<proteinExistence type="inferred from homology"/>
<keyword evidence="2" id="KW-0963">Cytoplasm</keyword>
<dbReference type="PANTHER" id="PTHR42908">
    <property type="entry name" value="TRANSLATION ELONGATION FACTOR-RELATED"/>
    <property type="match status" value="1"/>
</dbReference>
<dbReference type="NCBIfam" id="TIGR00231">
    <property type="entry name" value="small_GTP"/>
    <property type="match status" value="1"/>
</dbReference>
<dbReference type="SUPFAM" id="SSF54980">
    <property type="entry name" value="EF-G C-terminal domain-like"/>
    <property type="match status" value="2"/>
</dbReference>
<name>A0ABS5QM20_9BACT</name>
<dbReference type="CDD" id="cd03691">
    <property type="entry name" value="BipA_TypA_II"/>
    <property type="match status" value="1"/>
</dbReference>
<dbReference type="InterPro" id="IPR000640">
    <property type="entry name" value="EFG_V-like"/>
</dbReference>
<dbReference type="InterPro" id="IPR047042">
    <property type="entry name" value="BipA_II"/>
</dbReference>
<gene>
    <name evidence="2" type="primary">bipA</name>
    <name evidence="4" type="ORF">VAMP_23n154</name>
</gene>
<dbReference type="CDD" id="cd16263">
    <property type="entry name" value="BipA_III"/>
    <property type="match status" value="1"/>
</dbReference>
<reference evidence="4 5" key="1">
    <citation type="journal article" date="2021" name="Nat. Commun.">
        <title>Reductive evolution and unique predatory mode in the CPR bacterium Vampirococcus lugosii.</title>
        <authorList>
            <person name="Moreira D."/>
            <person name="Zivanovic Y."/>
            <person name="Lopez-Archilla A.I."/>
            <person name="Iniesto M."/>
            <person name="Lopez-Garcia P."/>
        </authorList>
    </citation>
    <scope>NUCLEOTIDE SEQUENCE [LARGE SCALE GENOMIC DNA]</scope>
    <source>
        <strain evidence="4">Chiprana</strain>
    </source>
</reference>
<feature type="domain" description="Tr-type G" evidence="3">
    <location>
        <begin position="2"/>
        <end position="195"/>
    </location>
</feature>
<dbReference type="InterPro" id="IPR048876">
    <property type="entry name" value="BipA_C"/>
</dbReference>
<comment type="subcellular location">
    <subcellularLocation>
        <location evidence="2">Cytoplasm</location>
    </subcellularLocation>
    <text evidence="2">Binds to ribosomes.</text>
</comment>
<dbReference type="Gene3D" id="3.30.70.240">
    <property type="match status" value="1"/>
</dbReference>
<dbReference type="Pfam" id="PF00009">
    <property type="entry name" value="GTP_EFTU"/>
    <property type="match status" value="1"/>
</dbReference>
<dbReference type="SUPFAM" id="SSF50447">
    <property type="entry name" value="Translation proteins"/>
    <property type="match status" value="1"/>
</dbReference>
<dbReference type="InterPro" id="IPR006298">
    <property type="entry name" value="BipA"/>
</dbReference>
<comment type="similarity">
    <text evidence="2">Belongs to the TRAFAC class translation factor GTPase superfamily. Classic translation factor GTPase family. BipA subfamily.</text>
</comment>
<dbReference type="InterPro" id="IPR009000">
    <property type="entry name" value="Transl_B-barrel_sf"/>
</dbReference>
<dbReference type="NCBIfam" id="TIGR01394">
    <property type="entry name" value="TypA_BipA"/>
    <property type="match status" value="1"/>
</dbReference>
<dbReference type="Pfam" id="PF00679">
    <property type="entry name" value="EFG_C"/>
    <property type="match status" value="1"/>
</dbReference>
<feature type="binding site" evidence="2">
    <location>
        <begin position="14"/>
        <end position="19"/>
    </location>
    <ligand>
        <name>GTP</name>
        <dbReference type="ChEBI" id="CHEBI:37565"/>
    </ligand>
</feature>
<keyword evidence="2" id="KW-0694">RNA-binding</keyword>
<dbReference type="InterPro" id="IPR004161">
    <property type="entry name" value="EFTu-like_2"/>
</dbReference>
<dbReference type="EC" id="3.6.5.-" evidence="2"/>
<dbReference type="Gene3D" id="2.40.30.10">
    <property type="entry name" value="Translation factors"/>
    <property type="match status" value="1"/>
</dbReference>
<dbReference type="PRINTS" id="PR00315">
    <property type="entry name" value="ELONGATNFCT"/>
</dbReference>
<dbReference type="Gene3D" id="2.40.50.250">
    <property type="entry name" value="bipa protein"/>
    <property type="match status" value="1"/>
</dbReference>